<feature type="compositionally biased region" description="Basic and acidic residues" evidence="1">
    <location>
        <begin position="26"/>
        <end position="37"/>
    </location>
</feature>
<evidence type="ECO:0000256" key="1">
    <source>
        <dbReference type="SAM" id="MobiDB-lite"/>
    </source>
</evidence>
<dbReference type="VEuPathDB" id="TriTrypDB:ADEAN_000104500"/>
<organism evidence="2 3">
    <name type="scientific">Angomonas deanei</name>
    <dbReference type="NCBI Taxonomy" id="59799"/>
    <lineage>
        <taxon>Eukaryota</taxon>
        <taxon>Discoba</taxon>
        <taxon>Euglenozoa</taxon>
        <taxon>Kinetoplastea</taxon>
        <taxon>Metakinetoplastina</taxon>
        <taxon>Trypanosomatida</taxon>
        <taxon>Trypanosomatidae</taxon>
        <taxon>Strigomonadinae</taxon>
        <taxon>Angomonas</taxon>
    </lineage>
</organism>
<dbReference type="EMBL" id="LR877146">
    <property type="protein sequence ID" value="CAD2213602.1"/>
    <property type="molecule type" value="Genomic_DNA"/>
</dbReference>
<feature type="region of interest" description="Disordered" evidence="1">
    <location>
        <begin position="1"/>
        <end position="64"/>
    </location>
</feature>
<name>A0A7G2C6M1_9TRYP</name>
<accession>A0A7G2C6M1</accession>
<protein>
    <submittedName>
        <fullName evidence="2">Uncharacterized protein</fullName>
    </submittedName>
</protein>
<reference evidence="2 3" key="1">
    <citation type="submission" date="2020-08" db="EMBL/GenBank/DDBJ databases">
        <authorList>
            <person name="Newling K."/>
            <person name="Davey J."/>
            <person name="Forrester S."/>
        </authorList>
    </citation>
    <scope>NUCLEOTIDE SEQUENCE [LARGE SCALE GENOMIC DNA]</scope>
    <source>
        <strain evidence="3">Crithidia deanei Carvalho (ATCC PRA-265)</strain>
    </source>
</reference>
<feature type="compositionally biased region" description="Basic and acidic residues" evidence="1">
    <location>
        <begin position="1"/>
        <end position="14"/>
    </location>
</feature>
<proteinExistence type="predicted"/>
<evidence type="ECO:0000313" key="2">
    <source>
        <dbReference type="EMBL" id="CAD2213602.1"/>
    </source>
</evidence>
<dbReference type="AlphaFoldDB" id="A0A7G2C6M1"/>
<gene>
    <name evidence="2" type="ORF">ADEAN_000104500</name>
</gene>
<dbReference type="Proteomes" id="UP000515908">
    <property type="component" value="Chromosome 02"/>
</dbReference>
<evidence type="ECO:0000313" key="3">
    <source>
        <dbReference type="Proteomes" id="UP000515908"/>
    </source>
</evidence>
<sequence length="146" mass="16018">MNSDNDSRKSDKSKSSKTANSTRGKRNLDDSDYRLEEMENAMGAAPHQGYGMNPNEESGLHYMNGATNGDWNAMQGDFNTMPSMGYPPMGGQGYPYQMENGYPTGASAPYPPMQGGFPVMNPFYNNNAPFQNNYPADDNFNNSGLV</sequence>
<keyword evidence="3" id="KW-1185">Reference proteome</keyword>